<sequence>MILIDIIIIIVYMVMMMMMMRIVYEWSDEDCMKVDEDKLDVSFIIPRLGNFDPLASFGSPRNQQIIIISLPYYLSFCLCFLVYFVVFNFVMFVLSVCVCDAPFRCVPICV</sequence>
<keyword evidence="1" id="KW-0472">Membrane</keyword>
<protein>
    <submittedName>
        <fullName evidence="3">Uncharacterized protein LOC109126013</fullName>
    </submittedName>
</protein>
<accession>A0ABM1QCP6</accession>
<feature type="transmembrane region" description="Helical" evidence="1">
    <location>
        <begin position="70"/>
        <end position="94"/>
    </location>
</feature>
<gene>
    <name evidence="3" type="primary">LOC109126013</name>
</gene>
<keyword evidence="1" id="KW-1133">Transmembrane helix</keyword>
<evidence type="ECO:0000256" key="1">
    <source>
        <dbReference type="SAM" id="Phobius"/>
    </source>
</evidence>
<evidence type="ECO:0000313" key="3">
    <source>
        <dbReference type="RefSeq" id="XP_019084534.1"/>
    </source>
</evidence>
<dbReference type="GeneID" id="109126013"/>
<dbReference type="Proteomes" id="UP000694864">
    <property type="component" value="Chromosome 8"/>
</dbReference>
<feature type="transmembrane region" description="Helical" evidence="1">
    <location>
        <begin position="6"/>
        <end position="24"/>
    </location>
</feature>
<evidence type="ECO:0000313" key="2">
    <source>
        <dbReference type="Proteomes" id="UP000694864"/>
    </source>
</evidence>
<keyword evidence="1" id="KW-0812">Transmembrane</keyword>
<reference evidence="2" key="1">
    <citation type="journal article" date="2014" name="Nat. Commun.">
        <title>The emerging biofuel crop Camelina sativa retains a highly undifferentiated hexaploid genome structure.</title>
        <authorList>
            <person name="Kagale S."/>
            <person name="Koh C."/>
            <person name="Nixon J."/>
            <person name="Bollina V."/>
            <person name="Clarke W.E."/>
            <person name="Tuteja R."/>
            <person name="Spillane C."/>
            <person name="Robinson S.J."/>
            <person name="Links M.G."/>
            <person name="Clarke C."/>
            <person name="Higgins E.E."/>
            <person name="Huebert T."/>
            <person name="Sharpe A.G."/>
            <person name="Parkin I.A."/>
        </authorList>
    </citation>
    <scope>NUCLEOTIDE SEQUENCE [LARGE SCALE GENOMIC DNA]</scope>
    <source>
        <strain evidence="2">cv. DH55</strain>
    </source>
</reference>
<dbReference type="RefSeq" id="XP_019084534.1">
    <property type="nucleotide sequence ID" value="XM_019228989.1"/>
</dbReference>
<keyword evidence="2" id="KW-1185">Reference proteome</keyword>
<reference evidence="3" key="2">
    <citation type="submission" date="2025-08" db="UniProtKB">
        <authorList>
            <consortium name="RefSeq"/>
        </authorList>
    </citation>
    <scope>IDENTIFICATION</scope>
    <source>
        <tissue evidence="3">Leaf</tissue>
    </source>
</reference>
<organism evidence="2 3">
    <name type="scientific">Camelina sativa</name>
    <name type="common">False flax</name>
    <name type="synonym">Myagrum sativum</name>
    <dbReference type="NCBI Taxonomy" id="90675"/>
    <lineage>
        <taxon>Eukaryota</taxon>
        <taxon>Viridiplantae</taxon>
        <taxon>Streptophyta</taxon>
        <taxon>Embryophyta</taxon>
        <taxon>Tracheophyta</taxon>
        <taxon>Spermatophyta</taxon>
        <taxon>Magnoliopsida</taxon>
        <taxon>eudicotyledons</taxon>
        <taxon>Gunneridae</taxon>
        <taxon>Pentapetalae</taxon>
        <taxon>rosids</taxon>
        <taxon>malvids</taxon>
        <taxon>Brassicales</taxon>
        <taxon>Brassicaceae</taxon>
        <taxon>Camelineae</taxon>
        <taxon>Camelina</taxon>
    </lineage>
</organism>
<name>A0ABM1QCP6_CAMSA</name>
<proteinExistence type="predicted"/>